<keyword evidence="1" id="KW-0472">Membrane</keyword>
<feature type="transmembrane region" description="Helical" evidence="1">
    <location>
        <begin position="108"/>
        <end position="127"/>
    </location>
</feature>
<evidence type="ECO:0000313" key="2">
    <source>
        <dbReference type="EMBL" id="MBR7620865.1"/>
    </source>
</evidence>
<keyword evidence="1" id="KW-0812">Transmembrane</keyword>
<keyword evidence="1" id="KW-1133">Transmembrane helix</keyword>
<dbReference type="AlphaFoldDB" id="A0A941HXX6"/>
<dbReference type="Proteomes" id="UP000622580">
    <property type="component" value="Unassembled WGS sequence"/>
</dbReference>
<comment type="caution">
    <text evidence="2">The sequence shown here is derived from an EMBL/GenBank/DDBJ whole genome shotgun (WGS) entry which is preliminary data.</text>
</comment>
<proteinExistence type="predicted"/>
<accession>A0A941HXX6</accession>
<feature type="transmembrane region" description="Helical" evidence="1">
    <location>
        <begin position="12"/>
        <end position="33"/>
    </location>
</feature>
<keyword evidence="3" id="KW-1185">Reference proteome</keyword>
<protein>
    <submittedName>
        <fullName evidence="2">Uncharacterized protein</fullName>
    </submittedName>
</protein>
<gene>
    <name evidence="2" type="ORF">JKL49_15830</name>
</gene>
<evidence type="ECO:0000256" key="1">
    <source>
        <dbReference type="SAM" id="Phobius"/>
    </source>
</evidence>
<organism evidence="2 3">
    <name type="scientific">Phenylobacterium glaciei</name>
    <dbReference type="NCBI Taxonomy" id="2803784"/>
    <lineage>
        <taxon>Bacteria</taxon>
        <taxon>Pseudomonadati</taxon>
        <taxon>Pseudomonadota</taxon>
        <taxon>Alphaproteobacteria</taxon>
        <taxon>Caulobacterales</taxon>
        <taxon>Caulobacteraceae</taxon>
        <taxon>Phenylobacterium</taxon>
    </lineage>
</organism>
<reference evidence="2" key="1">
    <citation type="submission" date="2021-04" db="EMBL/GenBank/DDBJ databases">
        <title>Draft genome assembly of strain Phenylobacterium sp. 20VBR1 using MiniION and Illumina platforms.</title>
        <authorList>
            <person name="Thomas F.A."/>
            <person name="Krishnan K.P."/>
            <person name="Sinha R.K."/>
        </authorList>
    </citation>
    <scope>NUCLEOTIDE SEQUENCE</scope>
    <source>
        <strain evidence="2">20VBR1</strain>
    </source>
</reference>
<evidence type="ECO:0000313" key="3">
    <source>
        <dbReference type="Proteomes" id="UP000622580"/>
    </source>
</evidence>
<dbReference type="RefSeq" id="WP_215341585.1">
    <property type="nucleotide sequence ID" value="NZ_JAGSGD010000001.1"/>
</dbReference>
<name>A0A941HXX6_9CAUL</name>
<sequence length="326" mass="36338">MALRRLGMESTASYVIIGGLGGAGFVTVLLALIGAGLHIEVLSIATFSGAVTGYMWEHSRPGGERIAQIAIGIGRHAVTPRRVSRAEIATPRWPPTTIPAGEIRIPPVAFVMTLCVMALTMIVAAGAEGLFDWLPRQDYFPPHYRTTRVQCLAERRVEATEPTLIVDDIEAEWYQKFWRAAQEPSLYLASRTSPKTTLTYRFTWLRTFHQPVIVRVDETADGGWRLRAKQLSGHGGYSPGGVQKVVDRRLSDAEAAKLRLTMSASRVFEQPQIGCQEGTDGSRWLLEANDHGRYRYLNRWTPESGSVRETGLIMLGFTGWTFERVY</sequence>
<dbReference type="EMBL" id="JAGSGD010000001">
    <property type="protein sequence ID" value="MBR7620865.1"/>
    <property type="molecule type" value="Genomic_DNA"/>
</dbReference>